<dbReference type="Proteomes" id="UP000095287">
    <property type="component" value="Unplaced"/>
</dbReference>
<sequence>MTLFSAPDLPDGKNGIRKRRLATSESRDRFRKSIPRNFSRTREKQMSYVRADVAVRRWRPQNGRRGAFDVEAVLSMADGDWHWQSGIRSTQSGNERRAAMESDYSRRTAIDGGAASITTPVIVDSHGEQSDSVCAAGAGTERTKWFFNAHSTVVGRIKTALRR</sequence>
<dbReference type="AlphaFoldDB" id="A0A1I8ARV1"/>
<protein>
    <submittedName>
        <fullName evidence="2">Uncharacterized protein</fullName>
    </submittedName>
</protein>
<accession>A0A1I8ARV1</accession>
<reference evidence="2" key="1">
    <citation type="submission" date="2016-11" db="UniProtKB">
        <authorList>
            <consortium name="WormBaseParasite"/>
        </authorList>
    </citation>
    <scope>IDENTIFICATION</scope>
</reference>
<proteinExistence type="predicted"/>
<dbReference type="WBParaSite" id="L893_g8575.t1">
    <property type="protein sequence ID" value="L893_g8575.t1"/>
    <property type="gene ID" value="L893_g8575"/>
</dbReference>
<keyword evidence="1" id="KW-1185">Reference proteome</keyword>
<evidence type="ECO:0000313" key="2">
    <source>
        <dbReference type="WBParaSite" id="L893_g8575.t1"/>
    </source>
</evidence>
<name>A0A1I8ARV1_9BILA</name>
<organism evidence="1 2">
    <name type="scientific">Steinernema glaseri</name>
    <dbReference type="NCBI Taxonomy" id="37863"/>
    <lineage>
        <taxon>Eukaryota</taxon>
        <taxon>Metazoa</taxon>
        <taxon>Ecdysozoa</taxon>
        <taxon>Nematoda</taxon>
        <taxon>Chromadorea</taxon>
        <taxon>Rhabditida</taxon>
        <taxon>Tylenchina</taxon>
        <taxon>Panagrolaimomorpha</taxon>
        <taxon>Strongyloidoidea</taxon>
        <taxon>Steinernematidae</taxon>
        <taxon>Steinernema</taxon>
    </lineage>
</organism>
<evidence type="ECO:0000313" key="1">
    <source>
        <dbReference type="Proteomes" id="UP000095287"/>
    </source>
</evidence>